<feature type="compositionally biased region" description="Polar residues" evidence="1">
    <location>
        <begin position="143"/>
        <end position="163"/>
    </location>
</feature>
<reference evidence="2 3" key="1">
    <citation type="journal article" date="2011" name="Genome Biol.">
        <title>Comparative genome sequence analysis underscores mycoparasitism as the ancestral life style of Trichoderma.</title>
        <authorList>
            <person name="Kubicek C.P."/>
            <person name="Herrera-Estrella A."/>
            <person name="Seidl-Seiboth V."/>
            <person name="Martinez D.A."/>
            <person name="Druzhinina I.S."/>
            <person name="Thon M."/>
            <person name="Zeilinger S."/>
            <person name="Casas-Flores S."/>
            <person name="Horwitz B.A."/>
            <person name="Mukherjee P.K."/>
            <person name="Mukherjee M."/>
            <person name="Kredics L."/>
            <person name="Alcaraz L.D."/>
            <person name="Aerts A."/>
            <person name="Antal Z."/>
            <person name="Atanasova L."/>
            <person name="Cervantes-Badillo M.G."/>
            <person name="Challacombe J."/>
            <person name="Chertkov O."/>
            <person name="McCluskey K."/>
            <person name="Coulpier F."/>
            <person name="Deshpande N."/>
            <person name="von Doehren H."/>
            <person name="Ebbole D.J."/>
            <person name="Esquivel-Naranjo E.U."/>
            <person name="Fekete E."/>
            <person name="Flipphi M."/>
            <person name="Glaser F."/>
            <person name="Gomez-Rodriguez E.Y."/>
            <person name="Gruber S."/>
            <person name="Han C."/>
            <person name="Henrissat B."/>
            <person name="Hermosa R."/>
            <person name="Hernandez-Onate M."/>
            <person name="Karaffa L."/>
            <person name="Kosti I."/>
            <person name="Le Crom S."/>
            <person name="Lindquist E."/>
            <person name="Lucas S."/>
            <person name="Luebeck M."/>
            <person name="Luebeck P.S."/>
            <person name="Margeot A."/>
            <person name="Metz B."/>
            <person name="Misra M."/>
            <person name="Nevalainen H."/>
            <person name="Omann M."/>
            <person name="Packer N."/>
            <person name="Perrone G."/>
            <person name="Uresti-Rivera E.E."/>
            <person name="Salamov A."/>
            <person name="Schmoll M."/>
            <person name="Seiboth B."/>
            <person name="Shapiro H."/>
            <person name="Sukno S."/>
            <person name="Tamayo-Ramos J.A."/>
            <person name="Tisch D."/>
            <person name="Wiest A."/>
            <person name="Wilkinson H.H."/>
            <person name="Zhang M."/>
            <person name="Coutinho P.M."/>
            <person name="Kenerley C.M."/>
            <person name="Monte E."/>
            <person name="Baker S.E."/>
            <person name="Grigoriev I.V."/>
        </authorList>
    </citation>
    <scope>NUCLEOTIDE SEQUENCE [LARGE SCALE GENOMIC DNA]</scope>
    <source>
        <strain evidence="3">Gv29-8 / FGSC 10586</strain>
    </source>
</reference>
<keyword evidence="3" id="KW-1185">Reference proteome</keyword>
<dbReference type="Pfam" id="PF11905">
    <property type="entry name" value="DUF3425"/>
    <property type="match status" value="1"/>
</dbReference>
<dbReference type="HOGENOM" id="CLU_044736_0_0_1"/>
<dbReference type="InParanoid" id="G9MT90"/>
<dbReference type="GeneID" id="25790504"/>
<dbReference type="PANTHER" id="PTHR37012:SF7">
    <property type="entry name" value="B-ZIP TRANSCRIPTION FACTOR (EUROFUNG)-RELATED"/>
    <property type="match status" value="1"/>
</dbReference>
<evidence type="ECO:0000313" key="2">
    <source>
        <dbReference type="EMBL" id="EHK23132.1"/>
    </source>
</evidence>
<dbReference type="eggNOG" id="ENOG502SKDE">
    <property type="taxonomic scope" value="Eukaryota"/>
</dbReference>
<dbReference type="OrthoDB" id="4161589at2759"/>
<dbReference type="PANTHER" id="PTHR37012">
    <property type="entry name" value="B-ZIP TRANSCRIPTION FACTOR (EUROFUNG)-RELATED"/>
    <property type="match status" value="1"/>
</dbReference>
<dbReference type="RefSeq" id="XP_013957329.1">
    <property type="nucleotide sequence ID" value="XM_014101854.1"/>
</dbReference>
<evidence type="ECO:0000256" key="1">
    <source>
        <dbReference type="SAM" id="MobiDB-lite"/>
    </source>
</evidence>
<protein>
    <recommendedName>
        <fullName evidence="4">BZIP domain-containing protein</fullName>
    </recommendedName>
</protein>
<dbReference type="AlphaFoldDB" id="G9MT90"/>
<dbReference type="OMA" id="YFASCFR"/>
<organism evidence="2 3">
    <name type="scientific">Hypocrea virens (strain Gv29-8 / FGSC 10586)</name>
    <name type="common">Gliocladium virens</name>
    <name type="synonym">Trichoderma virens</name>
    <dbReference type="NCBI Taxonomy" id="413071"/>
    <lineage>
        <taxon>Eukaryota</taxon>
        <taxon>Fungi</taxon>
        <taxon>Dikarya</taxon>
        <taxon>Ascomycota</taxon>
        <taxon>Pezizomycotina</taxon>
        <taxon>Sordariomycetes</taxon>
        <taxon>Hypocreomycetidae</taxon>
        <taxon>Hypocreales</taxon>
        <taxon>Hypocreaceae</taxon>
        <taxon>Trichoderma</taxon>
    </lineage>
</organism>
<dbReference type="Proteomes" id="UP000007115">
    <property type="component" value="Unassembled WGS sequence"/>
</dbReference>
<evidence type="ECO:0008006" key="4">
    <source>
        <dbReference type="Google" id="ProtNLM"/>
    </source>
</evidence>
<feature type="region of interest" description="Disordered" evidence="1">
    <location>
        <begin position="141"/>
        <end position="171"/>
    </location>
</feature>
<proteinExistence type="predicted"/>
<dbReference type="InterPro" id="IPR021833">
    <property type="entry name" value="DUF3425"/>
</dbReference>
<feature type="region of interest" description="Disordered" evidence="1">
    <location>
        <begin position="88"/>
        <end position="111"/>
    </location>
</feature>
<comment type="caution">
    <text evidence="2">The sequence shown here is derived from an EMBL/GenBank/DDBJ whole genome shotgun (WGS) entry which is preliminary data.</text>
</comment>
<name>G9MT90_HYPVG</name>
<evidence type="ECO:0000313" key="3">
    <source>
        <dbReference type="Proteomes" id="UP000007115"/>
    </source>
</evidence>
<sequence>MSSPEQDVCLKGKGGQRALAGRTWSSGRRLTESQRARKRELDRIRSRQHRLAMVNRVADLEAKLRLAVAGESDDRSDKADLLVQQHELSNSPRNHTGLASAHSFGHNSEHQMYNNSTVESDSFVLSQCSVDILPAGRRWLGEHNTSSRDSLQNPQDESTLFTEHTSDHTGGLTSGVQPCIFQSSPQPVLGSPLIPALLTTSALHSTTQMLAHVQQGRKAEVCVDAKLNQHLLIRAVTQGWSEVETLCPIWKLLRFIDTLLFRGASPITRLVMLQTIHQMLLFKGGCTKVDQLPSWYRPRPTQRMFCHDEIADFFAWPGMRERLVLSSDFQLTDEFWECFSGHFRFLWPFPFEDIYGIDLSTGYFRFSALFEKRLQELTMWQMEKQFFALFPDFVDDISVAETCCLEAIENPLGTQSRMQDVDLRNGATEIGFGQAEDFAPDLVVSPEISGQIYIELLGLKERRSTGT</sequence>
<accession>G9MT90</accession>
<dbReference type="EMBL" id="ABDF02000006">
    <property type="protein sequence ID" value="EHK23132.1"/>
    <property type="molecule type" value="Genomic_DNA"/>
</dbReference>
<gene>
    <name evidence="2" type="ORF">TRIVIDRAFT_209311</name>
</gene>
<dbReference type="VEuPathDB" id="FungiDB:TRIVIDRAFT_209311"/>